<comment type="caution">
    <text evidence="2">The sequence shown here is derived from an EMBL/GenBank/DDBJ whole genome shotgun (WGS) entry which is preliminary data.</text>
</comment>
<dbReference type="EMBL" id="LAZR01040163">
    <property type="protein sequence ID" value="KKL15174.1"/>
    <property type="molecule type" value="Genomic_DNA"/>
</dbReference>
<evidence type="ECO:0000256" key="1">
    <source>
        <dbReference type="SAM" id="MobiDB-lite"/>
    </source>
</evidence>
<protein>
    <submittedName>
        <fullName evidence="2">Uncharacterized protein</fullName>
    </submittedName>
</protein>
<dbReference type="AlphaFoldDB" id="A0A0F9AZV8"/>
<sequence>MTGFNEGSAMQEKPTGHEEGITQHAPAQDPGNDQPTGRETSDRYQLGDNGAWLLRKFIIVNRADGSAYFAPIGSVLKDYQTEGEACISSARKRHALDEDRVAKAELSIDTKSADFATEMELNGEGREWLGRKRILWPLTDELGQYLYNAIAGRHELREYAVALVKGADDNIKSIEDAKSSEKYEKKSFWARLALEEAGLVDAVVQGVEETTYNLPAMIATGYRAEANRATRTYLTGTTEHTTGNAETAALLKAADTGYDEL</sequence>
<feature type="region of interest" description="Disordered" evidence="1">
    <location>
        <begin position="1"/>
        <end position="44"/>
    </location>
</feature>
<evidence type="ECO:0000313" key="2">
    <source>
        <dbReference type="EMBL" id="KKL15174.1"/>
    </source>
</evidence>
<reference evidence="2" key="1">
    <citation type="journal article" date="2015" name="Nature">
        <title>Complex archaea that bridge the gap between prokaryotes and eukaryotes.</title>
        <authorList>
            <person name="Spang A."/>
            <person name="Saw J.H."/>
            <person name="Jorgensen S.L."/>
            <person name="Zaremba-Niedzwiedzka K."/>
            <person name="Martijn J."/>
            <person name="Lind A.E."/>
            <person name="van Eijk R."/>
            <person name="Schleper C."/>
            <person name="Guy L."/>
            <person name="Ettema T.J."/>
        </authorList>
    </citation>
    <scope>NUCLEOTIDE SEQUENCE</scope>
</reference>
<name>A0A0F9AZV8_9ZZZZ</name>
<accession>A0A0F9AZV8</accession>
<proteinExistence type="predicted"/>
<organism evidence="2">
    <name type="scientific">marine sediment metagenome</name>
    <dbReference type="NCBI Taxonomy" id="412755"/>
    <lineage>
        <taxon>unclassified sequences</taxon>
        <taxon>metagenomes</taxon>
        <taxon>ecological metagenomes</taxon>
    </lineage>
</organism>
<gene>
    <name evidence="2" type="ORF">LCGC14_2508240</name>
</gene>